<dbReference type="InterPro" id="IPR051461">
    <property type="entry name" value="UPF0750_membrane"/>
</dbReference>
<evidence type="ECO:0000256" key="4">
    <source>
        <dbReference type="ARBA" id="ARBA00022989"/>
    </source>
</evidence>
<dbReference type="PANTHER" id="PTHR33545:SF5">
    <property type="entry name" value="UPF0750 MEMBRANE PROTEIN YITT"/>
    <property type="match status" value="1"/>
</dbReference>
<organism evidence="7 8">
    <name type="scientific">Neptunicella marina</name>
    <dbReference type="NCBI Taxonomy" id="2125989"/>
    <lineage>
        <taxon>Bacteria</taxon>
        <taxon>Pseudomonadati</taxon>
        <taxon>Pseudomonadota</taxon>
        <taxon>Gammaproteobacteria</taxon>
        <taxon>Alteromonadales</taxon>
        <taxon>Alteromonadaceae</taxon>
        <taxon>Neptunicella</taxon>
    </lineage>
</organism>
<dbReference type="Proteomes" id="UP000601768">
    <property type="component" value="Unassembled WGS sequence"/>
</dbReference>
<sequence length="208" mass="22535">MQLQHKFYEDIFAILCSAVMVALGLSLFKAEGLLTGGTAGIALILSHIIPANFGLVFFLVNVPFYYLSVKQLGWQFTLKTFISVTLVSVLVEHMPQWVEVKISHPLFAALAGGLLIGVGLLVLFRHKSSLGGIGILAFYLQNKFGLRAGKFQMAVDMGILTVSLIISSPIITLLSVVGAVMMNMVIAVNHKPGRYQSTLTQTEAQPAN</sequence>
<feature type="transmembrane region" description="Helical" evidence="6">
    <location>
        <begin position="72"/>
        <end position="91"/>
    </location>
</feature>
<gene>
    <name evidence="7" type="ORF">H8B19_06005</name>
</gene>
<dbReference type="AlphaFoldDB" id="A0A8J6IT63"/>
<comment type="caution">
    <text evidence="7">The sequence shown here is derived from an EMBL/GenBank/DDBJ whole genome shotgun (WGS) entry which is preliminary data.</text>
</comment>
<reference evidence="7" key="1">
    <citation type="journal article" date="2018" name="Int. J. Syst. Evol. Microbiol.">
        <title>Neptunicella marina gen. nov., sp. nov., isolated from surface seawater.</title>
        <authorList>
            <person name="Liu X."/>
            <person name="Lai Q."/>
            <person name="Du Y."/>
            <person name="Zhang X."/>
            <person name="Liu Z."/>
            <person name="Sun F."/>
            <person name="Shao Z."/>
        </authorList>
    </citation>
    <scope>NUCLEOTIDE SEQUENCE</scope>
    <source>
        <strain evidence="7">S27-2</strain>
    </source>
</reference>
<dbReference type="Pfam" id="PF02588">
    <property type="entry name" value="YitT_membrane"/>
    <property type="match status" value="1"/>
</dbReference>
<evidence type="ECO:0000256" key="3">
    <source>
        <dbReference type="ARBA" id="ARBA00022692"/>
    </source>
</evidence>
<keyword evidence="5 6" id="KW-0472">Membrane</keyword>
<accession>A0A8J6IT63</accession>
<dbReference type="RefSeq" id="WP_186505890.1">
    <property type="nucleotide sequence ID" value="NZ_JACNEP010000003.1"/>
</dbReference>
<reference evidence="7" key="2">
    <citation type="submission" date="2020-08" db="EMBL/GenBank/DDBJ databases">
        <authorList>
            <person name="Lai Q."/>
        </authorList>
    </citation>
    <scope>NUCLEOTIDE SEQUENCE</scope>
    <source>
        <strain evidence="7">S27-2</strain>
    </source>
</reference>
<evidence type="ECO:0000256" key="2">
    <source>
        <dbReference type="ARBA" id="ARBA00022475"/>
    </source>
</evidence>
<evidence type="ECO:0000313" key="8">
    <source>
        <dbReference type="Proteomes" id="UP000601768"/>
    </source>
</evidence>
<evidence type="ECO:0000313" key="7">
    <source>
        <dbReference type="EMBL" id="MBC3765422.1"/>
    </source>
</evidence>
<comment type="subcellular location">
    <subcellularLocation>
        <location evidence="1">Cell membrane</location>
        <topology evidence="1">Multi-pass membrane protein</topology>
    </subcellularLocation>
</comment>
<dbReference type="InterPro" id="IPR003740">
    <property type="entry name" value="YitT"/>
</dbReference>
<keyword evidence="4 6" id="KW-1133">Transmembrane helix</keyword>
<keyword evidence="8" id="KW-1185">Reference proteome</keyword>
<dbReference type="EMBL" id="JACNEP010000003">
    <property type="protein sequence ID" value="MBC3765422.1"/>
    <property type="molecule type" value="Genomic_DNA"/>
</dbReference>
<keyword evidence="3 6" id="KW-0812">Transmembrane</keyword>
<name>A0A8J6IT63_9ALTE</name>
<proteinExistence type="predicted"/>
<feature type="transmembrane region" description="Helical" evidence="6">
    <location>
        <begin position="40"/>
        <end position="60"/>
    </location>
</feature>
<feature type="transmembrane region" description="Helical" evidence="6">
    <location>
        <begin position="7"/>
        <end position="28"/>
    </location>
</feature>
<dbReference type="GO" id="GO:0005886">
    <property type="term" value="C:plasma membrane"/>
    <property type="evidence" value="ECO:0007669"/>
    <property type="project" value="UniProtKB-SubCell"/>
</dbReference>
<evidence type="ECO:0000256" key="5">
    <source>
        <dbReference type="ARBA" id="ARBA00023136"/>
    </source>
</evidence>
<feature type="transmembrane region" description="Helical" evidence="6">
    <location>
        <begin position="103"/>
        <end position="124"/>
    </location>
</feature>
<dbReference type="PANTHER" id="PTHR33545">
    <property type="entry name" value="UPF0750 MEMBRANE PROTEIN YITT-RELATED"/>
    <property type="match status" value="1"/>
</dbReference>
<protein>
    <submittedName>
        <fullName evidence="7">YitT family protein</fullName>
    </submittedName>
</protein>
<keyword evidence="2" id="KW-1003">Cell membrane</keyword>
<feature type="transmembrane region" description="Helical" evidence="6">
    <location>
        <begin position="157"/>
        <end position="186"/>
    </location>
</feature>
<evidence type="ECO:0000256" key="1">
    <source>
        <dbReference type="ARBA" id="ARBA00004651"/>
    </source>
</evidence>
<evidence type="ECO:0000256" key="6">
    <source>
        <dbReference type="SAM" id="Phobius"/>
    </source>
</evidence>